<dbReference type="PANTHER" id="PTHR43798:SF31">
    <property type="entry name" value="AB HYDROLASE SUPERFAMILY PROTEIN YCLE"/>
    <property type="match status" value="1"/>
</dbReference>
<evidence type="ECO:0000313" key="3">
    <source>
        <dbReference type="EMBL" id="CEM52229.1"/>
    </source>
</evidence>
<evidence type="ECO:0000256" key="1">
    <source>
        <dbReference type="ARBA" id="ARBA00022801"/>
    </source>
</evidence>
<keyword evidence="1" id="KW-0378">Hydrolase</keyword>
<dbReference type="Pfam" id="PF12697">
    <property type="entry name" value="Abhydrolase_6"/>
    <property type="match status" value="1"/>
</dbReference>
<dbReference type="EMBL" id="CDMZ01005189">
    <property type="protein sequence ID" value="CEM52229.1"/>
    <property type="molecule type" value="Genomic_DNA"/>
</dbReference>
<dbReference type="PANTHER" id="PTHR43798">
    <property type="entry name" value="MONOACYLGLYCEROL LIPASE"/>
    <property type="match status" value="1"/>
</dbReference>
<accession>A0A0G4I5E2</accession>
<dbReference type="PhylomeDB" id="A0A0G4I5E2"/>
<sequence length="365" mass="40035">MGSVGQRFVSGPTYDAEVKLFGRTIQSIGGRSIRTIVKGPPPESAKASVLFIHGTGGRAAQFRHQFQIMEKSLPDFRLLSVDMQGHGESDRPTDSDSHYTPAELTTTLLSFLQEERKEHKGDGPHSLVLVGHSLGTLLALLLFKRLCLEAKDAFKIHGLCLAGGRAKPLALPGWMLSMPAWILEIMRPLFREKSNQALFFDRAVSEGEGGEGKGEDECLGLKGKALETYENNATSQNPMFVIRALGRGMSASDMWKQEIETVLDLFQPPNEGDGQSEAADTSRPMPKVFLAAGRHDSLCPPSESEEMARILRERMGRGGQKEAEGEDVVSVKVYEDCAHNFFMEASTVGAFSEDLVAFVNRCLEC</sequence>
<dbReference type="VEuPathDB" id="CryptoDB:Cvel_11153"/>
<reference evidence="3" key="1">
    <citation type="submission" date="2014-11" db="EMBL/GenBank/DDBJ databases">
        <authorList>
            <person name="Otto D Thomas"/>
            <person name="Naeem Raeece"/>
        </authorList>
    </citation>
    <scope>NUCLEOTIDE SEQUENCE</scope>
</reference>
<name>A0A0G4I5E2_9ALVE</name>
<proteinExistence type="predicted"/>
<gene>
    <name evidence="3" type="ORF">Cvel_11153</name>
</gene>
<dbReference type="GO" id="GO:0016787">
    <property type="term" value="F:hydrolase activity"/>
    <property type="evidence" value="ECO:0007669"/>
    <property type="project" value="UniProtKB-KW"/>
</dbReference>
<organism evidence="3">
    <name type="scientific">Chromera velia CCMP2878</name>
    <dbReference type="NCBI Taxonomy" id="1169474"/>
    <lineage>
        <taxon>Eukaryota</taxon>
        <taxon>Sar</taxon>
        <taxon>Alveolata</taxon>
        <taxon>Colpodellida</taxon>
        <taxon>Chromeraceae</taxon>
        <taxon>Chromera</taxon>
    </lineage>
</organism>
<dbReference type="InterPro" id="IPR050266">
    <property type="entry name" value="AB_hydrolase_sf"/>
</dbReference>
<dbReference type="GO" id="GO:0016020">
    <property type="term" value="C:membrane"/>
    <property type="evidence" value="ECO:0007669"/>
    <property type="project" value="TreeGrafter"/>
</dbReference>
<feature type="domain" description="AB hydrolase-1" evidence="2">
    <location>
        <begin position="49"/>
        <end position="342"/>
    </location>
</feature>
<dbReference type="SUPFAM" id="SSF53474">
    <property type="entry name" value="alpha/beta-Hydrolases"/>
    <property type="match status" value="1"/>
</dbReference>
<dbReference type="InterPro" id="IPR029058">
    <property type="entry name" value="AB_hydrolase_fold"/>
</dbReference>
<dbReference type="Gene3D" id="3.40.50.1820">
    <property type="entry name" value="alpha/beta hydrolase"/>
    <property type="match status" value="1"/>
</dbReference>
<dbReference type="InterPro" id="IPR000073">
    <property type="entry name" value="AB_hydrolase_1"/>
</dbReference>
<dbReference type="AlphaFoldDB" id="A0A0G4I5E2"/>
<evidence type="ECO:0000259" key="2">
    <source>
        <dbReference type="Pfam" id="PF12697"/>
    </source>
</evidence>
<protein>
    <recommendedName>
        <fullName evidence="2">AB hydrolase-1 domain-containing protein</fullName>
    </recommendedName>
</protein>